<keyword evidence="2" id="KW-0560">Oxidoreductase</keyword>
<dbReference type="EMBL" id="CP032101">
    <property type="protein sequence ID" value="AXX86796.1"/>
    <property type="molecule type" value="Genomic_DNA"/>
</dbReference>
<keyword evidence="5" id="KW-1185">Reference proteome</keyword>
<dbReference type="InterPro" id="IPR036188">
    <property type="entry name" value="FAD/NAD-bd_sf"/>
</dbReference>
<proteinExistence type="predicted"/>
<reference evidence="5" key="1">
    <citation type="submission" date="2017-09" db="EMBL/GenBank/DDBJ databases">
        <title>Arcobacter canalis sp. nov., a new species isolated from a water canal contaminated with urban sewage.</title>
        <authorList>
            <person name="Perez-Cataluna A."/>
            <person name="Salas-Masso N."/>
            <person name="Figueras M.J."/>
        </authorList>
    </citation>
    <scope>NUCLEOTIDE SEQUENCE [LARGE SCALE GENOMIC DNA]</scope>
    <source>
        <strain evidence="5">CECT 7727</strain>
    </source>
</reference>
<dbReference type="Proteomes" id="UP000264693">
    <property type="component" value="Chromosome"/>
</dbReference>
<dbReference type="GO" id="GO:0016491">
    <property type="term" value="F:oxidoreductase activity"/>
    <property type="evidence" value="ECO:0007669"/>
    <property type="project" value="UniProtKB-KW"/>
</dbReference>
<evidence type="ECO:0000256" key="1">
    <source>
        <dbReference type="ARBA" id="ARBA00022630"/>
    </source>
</evidence>
<evidence type="ECO:0000313" key="6">
    <source>
        <dbReference type="Proteomes" id="UP000264693"/>
    </source>
</evidence>
<evidence type="ECO:0000313" key="5">
    <source>
        <dbReference type="Proteomes" id="UP000224740"/>
    </source>
</evidence>
<reference evidence="4" key="2">
    <citation type="submission" date="2017-09" db="EMBL/GenBank/DDBJ databases">
        <authorList>
            <person name="Perez-Cataluna A."/>
            <person name="Figueras M.J."/>
            <person name="Salas-Masso N."/>
        </authorList>
    </citation>
    <scope>NUCLEOTIDE SEQUENCE</scope>
    <source>
        <strain evidence="4">CECT 7727</strain>
    </source>
</reference>
<dbReference type="PANTHER" id="PTHR48105">
    <property type="entry name" value="THIOREDOXIN REDUCTASE 1-RELATED-RELATED"/>
    <property type="match status" value="1"/>
</dbReference>
<dbReference type="InterPro" id="IPR050097">
    <property type="entry name" value="Ferredoxin-NADP_redctase_2"/>
</dbReference>
<evidence type="ECO:0000256" key="2">
    <source>
        <dbReference type="ARBA" id="ARBA00023002"/>
    </source>
</evidence>
<dbReference type="AlphaFoldDB" id="A0A347TJL8"/>
<accession>A0A347TJL8</accession>
<gene>
    <name evidence="3" type="ORF">AMRN_1045</name>
    <name evidence="4" type="ORF">CPH92_14045</name>
</gene>
<dbReference type="RefSeq" id="WP_099312741.1">
    <property type="nucleotide sequence ID" value="NZ_CP032101.1"/>
</dbReference>
<dbReference type="PRINTS" id="PR00368">
    <property type="entry name" value="FADPNR"/>
</dbReference>
<dbReference type="Gene3D" id="3.50.50.60">
    <property type="entry name" value="FAD/NAD(P)-binding domain"/>
    <property type="match status" value="2"/>
</dbReference>
<reference evidence="3 6" key="3">
    <citation type="submission" date="2018-08" db="EMBL/GenBank/DDBJ databases">
        <title>Complete genome of the Arcobacter marinus type strain JCM 15502.</title>
        <authorList>
            <person name="Miller W.G."/>
            <person name="Yee E."/>
            <person name="Huynh S."/>
            <person name="Parker C.T."/>
        </authorList>
    </citation>
    <scope>NUCLEOTIDE SEQUENCE [LARGE SCALE GENOMIC DNA]</scope>
    <source>
        <strain evidence="3 6">JCM 15502</strain>
    </source>
</reference>
<dbReference type="KEGG" id="amar:AMRN_1045"/>
<name>A0A347TJL8_9BACT</name>
<keyword evidence="1" id="KW-0285">Flavoprotein</keyword>
<dbReference type="EMBL" id="NXAO01000125">
    <property type="protein sequence ID" value="PHO14025.1"/>
    <property type="molecule type" value="Genomic_DNA"/>
</dbReference>
<sequence>MDKMYDIAIIGAGPGGIASSVEAVLLGFKDVVVFEKSQNHSDTIRKYFKDNKRVDKDWKGIKVELRGNIHFTDGTKESTLDLFDTLVKNKDIEAYFNEEVYSVEKKDKSIFKITTVKEKSYYAKSIVISIGTMGKPNKPTYKIPPTLKQKANFNISQCTQDEKLLIVGGGDSAVEFAYYMAKQNSVTLAYRKESFSKVNPTNLHYLFDYVEKELIELRLNLDITKLEDNNGQFEVYFSNGKTELFDRIVYALGGSSPTDFLKRCSVLLDENNCPIVDENLRNNQDGIYLAGDIARSNVGGSIALALNHGYTICEHIKNKNTT</sequence>
<dbReference type="SUPFAM" id="SSF51905">
    <property type="entry name" value="FAD/NAD(P)-binding domain"/>
    <property type="match status" value="1"/>
</dbReference>
<dbReference type="Proteomes" id="UP000224740">
    <property type="component" value="Unassembled WGS sequence"/>
</dbReference>
<dbReference type="PRINTS" id="PR00411">
    <property type="entry name" value="PNDRDTASEI"/>
</dbReference>
<organism evidence="3 6">
    <name type="scientific">Malaciobacter marinus</name>
    <dbReference type="NCBI Taxonomy" id="505249"/>
    <lineage>
        <taxon>Bacteria</taxon>
        <taxon>Pseudomonadati</taxon>
        <taxon>Campylobacterota</taxon>
        <taxon>Epsilonproteobacteria</taxon>
        <taxon>Campylobacterales</taxon>
        <taxon>Arcobacteraceae</taxon>
        <taxon>Malaciobacter</taxon>
    </lineage>
</organism>
<evidence type="ECO:0000313" key="4">
    <source>
        <dbReference type="EMBL" id="PHO14025.1"/>
    </source>
</evidence>
<dbReference type="Pfam" id="PF13738">
    <property type="entry name" value="Pyr_redox_3"/>
    <property type="match status" value="1"/>
</dbReference>
<evidence type="ECO:0000313" key="3">
    <source>
        <dbReference type="EMBL" id="AXX86796.1"/>
    </source>
</evidence>
<protein>
    <submittedName>
        <fullName evidence="4">Cbb3-type cytochrome oxidase assembly protein CcoS</fullName>
    </submittedName>
    <submittedName>
        <fullName evidence="3">NADPH oxidoreductase, putative flavodoxin quinone reductase FqrB</fullName>
    </submittedName>
</protein>